<feature type="compositionally biased region" description="Basic residues" evidence="6">
    <location>
        <begin position="63"/>
        <end position="75"/>
    </location>
</feature>
<keyword evidence="9" id="KW-1185">Reference proteome</keyword>
<evidence type="ECO:0000256" key="5">
    <source>
        <dbReference type="PROSITE-ProRule" id="PRU00176"/>
    </source>
</evidence>
<evidence type="ECO:0000256" key="3">
    <source>
        <dbReference type="ARBA" id="ARBA00022884"/>
    </source>
</evidence>
<dbReference type="SUPFAM" id="SSF54928">
    <property type="entry name" value="RNA-binding domain, RBD"/>
    <property type="match status" value="2"/>
</dbReference>
<evidence type="ECO:0000259" key="7">
    <source>
        <dbReference type="PROSITE" id="PS50102"/>
    </source>
</evidence>
<dbReference type="AlphaFoldDB" id="A0A7I8VYQ4"/>
<sequence length="301" mass="34360">MSEYVEGAISNILSGNGGTSKNNKLSSLFSKPDRLKLKKIPAKEEKKTVNKDEINAVDDKNVKRPRRDRQLKKRRNADQEKRTVFVGNIPKDVDKKELKKLFRKCGKVESIRYRCAIPENPKLPKKAAAINRKINEKRDSLNAYIVFENEESIPTALKLNTTILKNHQLRIDTSCKKQHDNKHSVFIGALPFDVKEETVRDTFQDCGQILNVRIIRDRKTGMGKGFGYILFNDKSSVELALKLDGSDCQGRKIRVQRAVKKQKEASKSKTNIKKDAKKIKNSSGDVKKRIKNTKVKAKTRK</sequence>
<comment type="caution">
    <text evidence="8">The sequence shown here is derived from an EMBL/GenBank/DDBJ whole genome shotgun (WGS) entry which is preliminary data.</text>
</comment>
<dbReference type="PROSITE" id="PS50102">
    <property type="entry name" value="RRM"/>
    <property type="match status" value="2"/>
</dbReference>
<accession>A0A7I8VYQ4</accession>
<dbReference type="InterPro" id="IPR000504">
    <property type="entry name" value="RRM_dom"/>
</dbReference>
<dbReference type="EMBL" id="CAJFCJ010000014">
    <property type="protein sequence ID" value="CAD5121358.1"/>
    <property type="molecule type" value="Genomic_DNA"/>
</dbReference>
<evidence type="ECO:0000256" key="6">
    <source>
        <dbReference type="SAM" id="MobiDB-lite"/>
    </source>
</evidence>
<dbReference type="SMART" id="SM00360">
    <property type="entry name" value="RRM"/>
    <property type="match status" value="2"/>
</dbReference>
<feature type="domain" description="RRM" evidence="7">
    <location>
        <begin position="82"/>
        <end position="176"/>
    </location>
</feature>
<keyword evidence="3 5" id="KW-0694">RNA-binding</keyword>
<dbReference type="Proteomes" id="UP000549394">
    <property type="component" value="Unassembled WGS sequence"/>
</dbReference>
<dbReference type="InterPro" id="IPR034221">
    <property type="entry name" value="RBM34_RRM2"/>
</dbReference>
<name>A0A7I8VYQ4_9ANNE</name>
<feature type="compositionally biased region" description="Basic residues" evidence="6">
    <location>
        <begin position="288"/>
        <end position="301"/>
    </location>
</feature>
<evidence type="ECO:0000313" key="8">
    <source>
        <dbReference type="EMBL" id="CAD5121358.1"/>
    </source>
</evidence>
<dbReference type="GO" id="GO:0019843">
    <property type="term" value="F:rRNA binding"/>
    <property type="evidence" value="ECO:0007669"/>
    <property type="project" value="TreeGrafter"/>
</dbReference>
<dbReference type="GO" id="GO:0005730">
    <property type="term" value="C:nucleolus"/>
    <property type="evidence" value="ECO:0007669"/>
    <property type="project" value="UniProtKB-SubCell"/>
</dbReference>
<dbReference type="GO" id="GO:0000463">
    <property type="term" value="P:maturation of LSU-rRNA from tricistronic rRNA transcript (SSU-rRNA, 5.8S rRNA, LSU-rRNA)"/>
    <property type="evidence" value="ECO:0007669"/>
    <property type="project" value="TreeGrafter"/>
</dbReference>
<protein>
    <submittedName>
        <fullName evidence="8">DgyrCDS9880</fullName>
    </submittedName>
</protein>
<reference evidence="8 9" key="1">
    <citation type="submission" date="2020-08" db="EMBL/GenBank/DDBJ databases">
        <authorList>
            <person name="Hejnol A."/>
        </authorList>
    </citation>
    <scope>NUCLEOTIDE SEQUENCE [LARGE SCALE GENOMIC DNA]</scope>
</reference>
<gene>
    <name evidence="8" type="ORF">DGYR_LOCUS9321</name>
</gene>
<comment type="subcellular location">
    <subcellularLocation>
        <location evidence="1">Nucleus</location>
        <location evidence="1">Nucleolus</location>
    </subcellularLocation>
</comment>
<dbReference type="InterPro" id="IPR035979">
    <property type="entry name" value="RBD_domain_sf"/>
</dbReference>
<dbReference type="CDD" id="cd12394">
    <property type="entry name" value="RRM1_RBM34"/>
    <property type="match status" value="1"/>
</dbReference>
<feature type="region of interest" description="Disordered" evidence="6">
    <location>
        <begin position="58"/>
        <end position="79"/>
    </location>
</feature>
<dbReference type="PANTHER" id="PTHR23236">
    <property type="entry name" value="EUKARYOTIC TRANSLATION INITIATION FACTOR 4B/4H"/>
    <property type="match status" value="1"/>
</dbReference>
<feature type="domain" description="RRM" evidence="7">
    <location>
        <begin position="183"/>
        <end position="260"/>
    </location>
</feature>
<proteinExistence type="inferred from homology"/>
<evidence type="ECO:0000256" key="2">
    <source>
        <dbReference type="ARBA" id="ARBA00007077"/>
    </source>
</evidence>
<comment type="similarity">
    <text evidence="2">Belongs to the RRM RBM34 family.</text>
</comment>
<dbReference type="CDD" id="cd12395">
    <property type="entry name" value="RRM2_RBM34"/>
    <property type="match status" value="1"/>
</dbReference>
<evidence type="ECO:0000256" key="1">
    <source>
        <dbReference type="ARBA" id="ARBA00004604"/>
    </source>
</evidence>
<dbReference type="Pfam" id="PF00076">
    <property type="entry name" value="RRM_1"/>
    <property type="match status" value="2"/>
</dbReference>
<evidence type="ECO:0000313" key="9">
    <source>
        <dbReference type="Proteomes" id="UP000549394"/>
    </source>
</evidence>
<feature type="region of interest" description="Disordered" evidence="6">
    <location>
        <begin position="258"/>
        <end position="301"/>
    </location>
</feature>
<dbReference type="OrthoDB" id="442677at2759"/>
<organism evidence="8 9">
    <name type="scientific">Dimorphilus gyrociliatus</name>
    <dbReference type="NCBI Taxonomy" id="2664684"/>
    <lineage>
        <taxon>Eukaryota</taxon>
        <taxon>Metazoa</taxon>
        <taxon>Spiralia</taxon>
        <taxon>Lophotrochozoa</taxon>
        <taxon>Annelida</taxon>
        <taxon>Polychaeta</taxon>
        <taxon>Polychaeta incertae sedis</taxon>
        <taxon>Dinophilidae</taxon>
        <taxon>Dimorphilus</taxon>
    </lineage>
</organism>
<evidence type="ECO:0000256" key="4">
    <source>
        <dbReference type="ARBA" id="ARBA00023242"/>
    </source>
</evidence>
<keyword evidence="4" id="KW-0539">Nucleus</keyword>
<dbReference type="InterPro" id="IPR012677">
    <property type="entry name" value="Nucleotide-bd_a/b_plait_sf"/>
</dbReference>
<dbReference type="PANTHER" id="PTHR23236:SF25">
    <property type="entry name" value="RNA-BINDING PROTEIN 34"/>
    <property type="match status" value="1"/>
</dbReference>
<dbReference type="Gene3D" id="3.30.70.330">
    <property type="match status" value="2"/>
</dbReference>